<feature type="transmembrane region" description="Helical" evidence="1">
    <location>
        <begin position="376"/>
        <end position="402"/>
    </location>
</feature>
<organism evidence="2 3">
    <name type="scientific">Paenibacillus aurantiacus</name>
    <dbReference type="NCBI Taxonomy" id="1936118"/>
    <lineage>
        <taxon>Bacteria</taxon>
        <taxon>Bacillati</taxon>
        <taxon>Bacillota</taxon>
        <taxon>Bacilli</taxon>
        <taxon>Bacillales</taxon>
        <taxon>Paenibacillaceae</taxon>
        <taxon>Paenibacillus</taxon>
    </lineage>
</organism>
<feature type="transmembrane region" description="Helical" evidence="1">
    <location>
        <begin position="613"/>
        <end position="636"/>
    </location>
</feature>
<keyword evidence="1" id="KW-0812">Transmembrane</keyword>
<protein>
    <submittedName>
        <fullName evidence="2">DUF5693 family protein</fullName>
    </submittedName>
</protein>
<sequence length="700" mass="76810">MQQSWQQWNRKARAFMWVLTLVGVLAALPLGATRWQMEDTSSKKVEFVFDYRDLVQAASYTAHPRQYIAEELVKMKEAGVTSMAVYETSLEEMVWADYLAVYNSAAAAELQDKPAAQDENYTYLLFAGEEEEAALSPMIEQTFAYWEIAVKPWSFGGRTGLILETPVENAMLKPMNPDPIALQKIHAAGFLIVPRLSDRIPYDQNMVDAQMAELSKLGVHRILFEGDAVKGYKDNAEKKSLAGFAHILTKYNIGIAAIENSKPQKGMNSLAYLTQYNIARLYSLSDSDAATMEPEAIADRFHLAVKDRNIRMFYLNTAPTRSAAKSAVVNSLPNIYDALQGEQGAVRKLSDLGYEIGSAQPFEYESPSWHKPLKALVALGAVALITLLVSAFIPGVVIPVFLIGLIGSAGLYVLSKPTLEQGLALGAAVSAPTLAIIWAISRVKAHTTGSLRPVGGTSMAKNGFAGLNWVFPGLTAGRRLMMALSIFAMTSVISLIGVPYVFGLLNNITYSLVLEQFRGVSLLHLAPIGLSALYVFLFTSGSLGGNIRRILSAQITVLWVVVAGALGIVGMYYLSRTGNAGQASALELFTRNVLETTFGVRPRFKEFILSHPLFLVGLFLALRYRAAWVFFIVGSIGQLSMVDTFAHIHTPLHISLIRVVLGLVLGAIIGLVGIGVWQVLEGVWRKWVLRYIPMLKFSQK</sequence>
<dbReference type="InterPro" id="IPR043748">
    <property type="entry name" value="DUF5693"/>
</dbReference>
<feature type="transmembrane region" description="Helical" evidence="1">
    <location>
        <begin position="480"/>
        <end position="502"/>
    </location>
</feature>
<dbReference type="Pfam" id="PF18949">
    <property type="entry name" value="DUF5693"/>
    <property type="match status" value="1"/>
</dbReference>
<feature type="transmembrane region" description="Helical" evidence="1">
    <location>
        <begin position="522"/>
        <end position="543"/>
    </location>
</feature>
<gene>
    <name evidence="2" type="ORF">ACFFSY_13945</name>
</gene>
<dbReference type="EMBL" id="JBHMDO010000022">
    <property type="protein sequence ID" value="MFB9327026.1"/>
    <property type="molecule type" value="Genomic_DNA"/>
</dbReference>
<evidence type="ECO:0000313" key="2">
    <source>
        <dbReference type="EMBL" id="MFB9327026.1"/>
    </source>
</evidence>
<reference evidence="2 3" key="1">
    <citation type="submission" date="2024-09" db="EMBL/GenBank/DDBJ databases">
        <authorList>
            <person name="Sun Q."/>
            <person name="Mori K."/>
        </authorList>
    </citation>
    <scope>NUCLEOTIDE SEQUENCE [LARGE SCALE GENOMIC DNA]</scope>
    <source>
        <strain evidence="2 3">TISTR 2452</strain>
    </source>
</reference>
<proteinExistence type="predicted"/>
<keyword evidence="1" id="KW-1133">Transmembrane helix</keyword>
<dbReference type="Proteomes" id="UP001589747">
    <property type="component" value="Unassembled WGS sequence"/>
</dbReference>
<feature type="transmembrane region" description="Helical" evidence="1">
    <location>
        <begin position="14"/>
        <end position="33"/>
    </location>
</feature>
<feature type="transmembrane region" description="Helical" evidence="1">
    <location>
        <begin position="422"/>
        <end position="440"/>
    </location>
</feature>
<keyword evidence="1" id="KW-0472">Membrane</keyword>
<feature type="transmembrane region" description="Helical" evidence="1">
    <location>
        <begin position="656"/>
        <end position="680"/>
    </location>
</feature>
<feature type="transmembrane region" description="Helical" evidence="1">
    <location>
        <begin position="555"/>
        <end position="574"/>
    </location>
</feature>
<accession>A0ABV5KR04</accession>
<comment type="caution">
    <text evidence="2">The sequence shown here is derived from an EMBL/GenBank/DDBJ whole genome shotgun (WGS) entry which is preliminary data.</text>
</comment>
<keyword evidence="3" id="KW-1185">Reference proteome</keyword>
<dbReference type="RefSeq" id="WP_377494865.1">
    <property type="nucleotide sequence ID" value="NZ_JBHMDO010000022.1"/>
</dbReference>
<name>A0ABV5KR04_9BACL</name>
<evidence type="ECO:0000256" key="1">
    <source>
        <dbReference type="SAM" id="Phobius"/>
    </source>
</evidence>
<evidence type="ECO:0000313" key="3">
    <source>
        <dbReference type="Proteomes" id="UP001589747"/>
    </source>
</evidence>